<keyword evidence="10 14" id="KW-0408">Iron</keyword>
<feature type="binding site" evidence="14">
    <location>
        <position position="801"/>
    </location>
    <ligand>
        <name>[4Fe-4S] cluster</name>
        <dbReference type="ChEBI" id="CHEBI:49883"/>
    </ligand>
</feature>
<gene>
    <name evidence="14 17" type="primary">addB</name>
    <name evidence="17" type="ORF">GKZ89_07860</name>
</gene>
<feature type="binding site" evidence="14">
    <location>
        <position position="1124"/>
    </location>
    <ligand>
        <name>[4Fe-4S] cluster</name>
        <dbReference type="ChEBI" id="CHEBI:49883"/>
    </ligand>
</feature>
<reference evidence="17 18" key="1">
    <citation type="journal article" date="2017" name="Int. J. Syst. Evol. Microbiol.">
        <title>Bacillus mangrovi sp. nov., isolated from a sediment sample from a mangrove forest.</title>
        <authorList>
            <person name="Gupta V."/>
            <person name="Singh P.K."/>
            <person name="Korpole S."/>
            <person name="Tanuku N.R.S."/>
            <person name="Pinnaka A.K."/>
        </authorList>
    </citation>
    <scope>NUCLEOTIDE SEQUENCE [LARGE SCALE GENOMIC DNA]</scope>
    <source>
        <strain evidence="17 18">KCTC 33872</strain>
    </source>
</reference>
<dbReference type="SUPFAM" id="SSF52540">
    <property type="entry name" value="P-loop containing nucleoside triphosphate hydrolases"/>
    <property type="match status" value="1"/>
</dbReference>
<dbReference type="RefSeq" id="WP_155111853.1">
    <property type="nucleotide sequence ID" value="NZ_WMIB01000005.1"/>
</dbReference>
<keyword evidence="12 14" id="KW-0238">DNA-binding</keyword>
<feature type="domain" description="UvrD-like helicase C-terminal" evidence="16">
    <location>
        <begin position="275"/>
        <end position="586"/>
    </location>
</feature>
<keyword evidence="8 14" id="KW-0269">Exonuclease</keyword>
<dbReference type="NCBIfam" id="TIGR02773">
    <property type="entry name" value="addB_Gpos"/>
    <property type="match status" value="1"/>
</dbReference>
<dbReference type="InterPro" id="IPR038726">
    <property type="entry name" value="PDDEXK_AddAB-type"/>
</dbReference>
<dbReference type="GO" id="GO:0000724">
    <property type="term" value="P:double-strand break repair via homologous recombination"/>
    <property type="evidence" value="ECO:0007669"/>
    <property type="project" value="UniProtKB-UniRule"/>
</dbReference>
<keyword evidence="6 14" id="KW-0378">Hydrolase</keyword>
<evidence type="ECO:0000256" key="4">
    <source>
        <dbReference type="ARBA" id="ARBA00022741"/>
    </source>
</evidence>
<dbReference type="GO" id="GO:0051539">
    <property type="term" value="F:4 iron, 4 sulfur cluster binding"/>
    <property type="evidence" value="ECO:0007669"/>
    <property type="project" value="UniProtKB-KW"/>
</dbReference>
<dbReference type="InterPro" id="IPR011604">
    <property type="entry name" value="PDDEXK-like_dom_sf"/>
</dbReference>
<dbReference type="AlphaFoldDB" id="A0A7X2S437"/>
<keyword evidence="9 14" id="KW-0067">ATP-binding</keyword>
<evidence type="ECO:0000256" key="10">
    <source>
        <dbReference type="ARBA" id="ARBA00023004"/>
    </source>
</evidence>
<evidence type="ECO:0000256" key="3">
    <source>
        <dbReference type="ARBA" id="ARBA00022723"/>
    </source>
</evidence>
<dbReference type="PROSITE" id="PS51217">
    <property type="entry name" value="UVRD_HELICASE_CTER"/>
    <property type="match status" value="1"/>
</dbReference>
<keyword evidence="11 14" id="KW-0411">Iron-sulfur</keyword>
<evidence type="ECO:0000256" key="5">
    <source>
        <dbReference type="ARBA" id="ARBA00022763"/>
    </source>
</evidence>
<dbReference type="InterPro" id="IPR027417">
    <property type="entry name" value="P-loop_NTPase"/>
</dbReference>
<keyword evidence="13 14" id="KW-0234">DNA repair</keyword>
<dbReference type="EC" id="3.1.-.-" evidence="14"/>
<organism evidence="17 18">
    <name type="scientific">Metabacillus mangrovi</name>
    <dbReference type="NCBI Taxonomy" id="1491830"/>
    <lineage>
        <taxon>Bacteria</taxon>
        <taxon>Bacillati</taxon>
        <taxon>Bacillota</taxon>
        <taxon>Bacilli</taxon>
        <taxon>Bacillales</taxon>
        <taxon>Bacillaceae</taxon>
        <taxon>Metabacillus</taxon>
    </lineage>
</organism>
<evidence type="ECO:0000256" key="9">
    <source>
        <dbReference type="ARBA" id="ARBA00022840"/>
    </source>
</evidence>
<dbReference type="HAMAP" id="MF_01452">
    <property type="entry name" value="AddB_type1"/>
    <property type="match status" value="1"/>
</dbReference>
<dbReference type="Pfam" id="PF12705">
    <property type="entry name" value="PDDEXK_1"/>
    <property type="match status" value="1"/>
</dbReference>
<evidence type="ECO:0000259" key="16">
    <source>
        <dbReference type="PROSITE" id="PS51217"/>
    </source>
</evidence>
<keyword evidence="4 14" id="KW-0547">Nucleotide-binding</keyword>
<dbReference type="GO" id="GO:0008409">
    <property type="term" value="F:5'-3' exonuclease activity"/>
    <property type="evidence" value="ECO:0007669"/>
    <property type="project" value="UniProtKB-UniRule"/>
</dbReference>
<comment type="cofactor">
    <cofactor evidence="14">
        <name>[4Fe-4S] cluster</name>
        <dbReference type="ChEBI" id="CHEBI:49883"/>
    </cofactor>
    <text evidence="14">Binds 1 [4Fe-4S] cluster.</text>
</comment>
<feature type="binding site" evidence="14">
    <location>
        <position position="1121"/>
    </location>
    <ligand>
        <name>[4Fe-4S] cluster</name>
        <dbReference type="ChEBI" id="CHEBI:49883"/>
    </ligand>
</feature>
<keyword evidence="18" id="KW-1185">Reference proteome</keyword>
<evidence type="ECO:0000256" key="1">
    <source>
        <dbReference type="ARBA" id="ARBA00022485"/>
    </source>
</evidence>
<evidence type="ECO:0000256" key="14">
    <source>
        <dbReference type="HAMAP-Rule" id="MF_01452"/>
    </source>
</evidence>
<sequence>MSIRFMAGRSGSGKTTHILNEIRERLEEKPDGPPILLLVPDQMTFEMEYELACTPSLSGMIRAQVFSFSRLSLRILQETSGAAKQIITSTGIQMSLRKIIEEEKQHFSVYGKASDKAGFVQHVEAMITEFKRYGISPEKLQDHIGAIRNGMNDEESVLSAKLHDLQTVYRKLEDELAGLYVDAEDTLGMLAERIPHSSFLEKAEVYIDGFHQFTPAELEALKSLLAKAERATVSITADKLFERHLPHELHLFRGPGMTYAAIKNIAEELFIEVEEPVLLKELPRFIHSPSLEHLEQYYETRPSEPFLGKTDLSIAQAASHRAEIEGVARTISKLVRKSGARYKDVAILLRNPSGYHDLIEQVFTDYNIPFFIDQKRPMLHHPLIELIRSSIEAVTGSFRYEAVFRAVKTDLLFPKEADKTVLREEMDILENYVLAYGINGSKWTSGTRWVYRRFRSLDGPSAVTDEELEREELINRLKDLIGTPLKELSDKLKKARTGREKAAALYLFLENLDMPEKLESLNREAEEAGRLIEAREHGQVWDAVIGLLDEFTEMMGDLPVDSEAFAEVMDTGLESLKFALVPPAVDQVLVGDMERSRFYGLKHTFIAGANDGVIPARPMEDGILSEEDRELLERNGVAVAPTARQQLMDENFIIYTALASSSEALHVSYPSADPEGKALLPSILIGRLEELFPEAERRFYVNEPEALPEQEQLSFMPNPSVALTYLSSQLQTWKKQYPIHDSWWDAYNYLISHDESGSTAMVAGSLFYRNEAKRIKASVTKELYGQHILGSVSRMEQFRSCPFSHFASHGLKLREREQFRLEAPHVGELFHSALKMISERLGELNISWRELTKEQCTKLSKESVGRLAPMLQKEVLLSSNRHQYLKQKLEKIIARAAGVIAEQARASRFVPIGLELGFGKMGPLPPMRFTLDNGYTMELTGRIDRVDSAESSKGLLLRIVDYKSSDRALNLSEVYYGIALQMLTYLDVIISYSKTWLGTEASPAGVLYFHVHDPMIQSGSGLNLDELEEEIFKKFKMKGLLLGEEEAVRLMDQTLETGSSQIVAAGIKKTGGFSSSSSIASGEEFDLLRRHVRGEFKQIGTEITSGITDISPYRMKDRVPCTYCPYKGVCQFDQSLADNDYRVLKDEKNDEILSRLKKEVPAHD</sequence>
<keyword evidence="2 14" id="KW-0540">Nuclease</keyword>
<evidence type="ECO:0000256" key="8">
    <source>
        <dbReference type="ARBA" id="ARBA00022839"/>
    </source>
</evidence>
<dbReference type="Proteomes" id="UP000434639">
    <property type="component" value="Unassembled WGS sequence"/>
</dbReference>
<dbReference type="OrthoDB" id="9758506at2"/>
<comment type="function">
    <text evidence="14">The heterodimer acts as both an ATP-dependent DNA helicase and an ATP-dependent, dual-direction single-stranded exonuclease. Recognizes the chi site generating a DNA molecule suitable for the initiation of homologous recombination. The AddB subunit has 5' -&gt; 3' nuclease activity but not helicase activity.</text>
</comment>
<keyword evidence="7 14" id="KW-0347">Helicase</keyword>
<accession>A0A7X2S437</accession>
<comment type="subunit">
    <text evidence="14">Heterodimer of AddA and AddB.</text>
</comment>
<dbReference type="EMBL" id="WMIB01000005">
    <property type="protein sequence ID" value="MTH53328.1"/>
    <property type="molecule type" value="Genomic_DNA"/>
</dbReference>
<evidence type="ECO:0000256" key="2">
    <source>
        <dbReference type="ARBA" id="ARBA00022722"/>
    </source>
</evidence>
<comment type="cofactor">
    <cofactor evidence="14">
        <name>Mg(2+)</name>
        <dbReference type="ChEBI" id="CHEBI:18420"/>
    </cofactor>
</comment>
<evidence type="ECO:0000256" key="6">
    <source>
        <dbReference type="ARBA" id="ARBA00022801"/>
    </source>
</evidence>
<evidence type="ECO:0000313" key="18">
    <source>
        <dbReference type="Proteomes" id="UP000434639"/>
    </source>
</evidence>
<protein>
    <recommendedName>
        <fullName evidence="14">ATP-dependent helicase/deoxyribonuclease subunit B</fullName>
        <ecNumber evidence="14">3.1.-.-</ecNumber>
    </recommendedName>
    <alternativeName>
        <fullName evidence="14">ATP-dependent helicase/nuclease subunit AddB</fullName>
    </alternativeName>
</protein>
<dbReference type="Gene3D" id="6.10.140.1030">
    <property type="match status" value="1"/>
</dbReference>
<comment type="caution">
    <text evidence="17">The sequence shown here is derived from an EMBL/GenBank/DDBJ whole genome shotgun (WGS) entry which is preliminary data.</text>
</comment>
<dbReference type="InterPro" id="IPR014017">
    <property type="entry name" value="DNA_helicase_UvrD-like_C"/>
</dbReference>
<dbReference type="GO" id="GO:0046872">
    <property type="term" value="F:metal ion binding"/>
    <property type="evidence" value="ECO:0007669"/>
    <property type="project" value="UniProtKB-KW"/>
</dbReference>
<dbReference type="InterPro" id="IPR014140">
    <property type="entry name" value="DNA_helicase_suAddB"/>
</dbReference>
<evidence type="ECO:0000313" key="17">
    <source>
        <dbReference type="EMBL" id="MTH53328.1"/>
    </source>
</evidence>
<keyword evidence="1 14" id="KW-0004">4Fe-4S</keyword>
<dbReference type="GO" id="GO:0003690">
    <property type="term" value="F:double-stranded DNA binding"/>
    <property type="evidence" value="ECO:0007669"/>
    <property type="project" value="UniProtKB-UniRule"/>
</dbReference>
<dbReference type="PANTHER" id="PTHR30591:SF1">
    <property type="entry name" value="RECBCD ENZYME SUBUNIT RECC"/>
    <property type="match status" value="1"/>
</dbReference>
<dbReference type="InterPro" id="IPR049035">
    <property type="entry name" value="ADDB_N"/>
</dbReference>
<dbReference type="Gene3D" id="3.90.320.10">
    <property type="match status" value="1"/>
</dbReference>
<dbReference type="GO" id="GO:0005524">
    <property type="term" value="F:ATP binding"/>
    <property type="evidence" value="ECO:0007669"/>
    <property type="project" value="UniProtKB-UniRule"/>
</dbReference>
<comment type="miscellaneous">
    <text evidence="14">Despite having conserved helicase domains, this subunit does not have helicase activity.</text>
</comment>
<evidence type="ECO:0000256" key="13">
    <source>
        <dbReference type="ARBA" id="ARBA00023204"/>
    </source>
</evidence>
<proteinExistence type="inferred from homology"/>
<keyword evidence="5 14" id="KW-0227">DNA damage</keyword>
<name>A0A7X2S437_9BACI</name>
<evidence type="ECO:0000256" key="12">
    <source>
        <dbReference type="ARBA" id="ARBA00023125"/>
    </source>
</evidence>
<dbReference type="Pfam" id="PF21445">
    <property type="entry name" value="ADDB_N"/>
    <property type="match status" value="1"/>
</dbReference>
<feature type="coiled-coil region" evidence="15">
    <location>
        <begin position="463"/>
        <end position="505"/>
    </location>
</feature>
<feature type="binding site" evidence="14">
    <location>
        <position position="1130"/>
    </location>
    <ligand>
        <name>[4Fe-4S] cluster</name>
        <dbReference type="ChEBI" id="CHEBI:49883"/>
    </ligand>
</feature>
<dbReference type="PANTHER" id="PTHR30591">
    <property type="entry name" value="RECBCD ENZYME SUBUNIT RECC"/>
    <property type="match status" value="1"/>
</dbReference>
<keyword evidence="3 14" id="KW-0479">Metal-binding</keyword>
<comment type="similarity">
    <text evidence="14">Belongs to the helicase family. AddB/RexB type 1 subfamily.</text>
</comment>
<evidence type="ECO:0000256" key="11">
    <source>
        <dbReference type="ARBA" id="ARBA00023014"/>
    </source>
</evidence>
<dbReference type="Gene3D" id="3.40.50.300">
    <property type="entry name" value="P-loop containing nucleotide triphosphate hydrolases"/>
    <property type="match status" value="4"/>
</dbReference>
<keyword evidence="15" id="KW-0175">Coiled coil</keyword>
<evidence type="ECO:0000256" key="15">
    <source>
        <dbReference type="SAM" id="Coils"/>
    </source>
</evidence>
<evidence type="ECO:0000256" key="7">
    <source>
        <dbReference type="ARBA" id="ARBA00022806"/>
    </source>
</evidence>
<dbReference type="GO" id="GO:0004386">
    <property type="term" value="F:helicase activity"/>
    <property type="evidence" value="ECO:0007669"/>
    <property type="project" value="UniProtKB-KW"/>
</dbReference>